<dbReference type="AlphaFoldDB" id="A0A6J6SFX7"/>
<keyword evidence="4" id="KW-0319">Glycerol metabolism</keyword>
<protein>
    <recommendedName>
        <fullName evidence="2">glycerophosphodiester phosphodiesterase</fullName>
        <ecNumber evidence="2">3.1.4.46</ecNumber>
    </recommendedName>
</protein>
<evidence type="ECO:0000256" key="3">
    <source>
        <dbReference type="ARBA" id="ARBA00022729"/>
    </source>
</evidence>
<sequence>MVVTLVPHARPTTTSSVLAASVAAHRGASGHRPEHTLEAYRHALALGADAIEVDVVSTADGVLVARHESELSATTDVARRAELAHLRSERVVAGRRVQGWFVEDLTLEQVRLLRARERWPLQRPASGAYDGLLAVPTLDEVLGLVAESARSHGREVGVLVELKDVALSAARGLDPTEPLLDDLRRHDLDRPGSPATVMGFEPTGLVSLAGRTRVPLVQLVDDLRARPADLAAAGDPRTFADLVSPSGLAAVASYATGLGPRHSLLARDLGDRVVPTGLLDRAHRHGLQVRTWTLRAEDRFLPRPYRGHDRTGHGDLRGYAALLLDLGVDGLITDHPEVCRAARDDRPADLPAPA</sequence>
<evidence type="ECO:0000313" key="8">
    <source>
        <dbReference type="EMBL" id="CAB4733750.1"/>
    </source>
</evidence>
<dbReference type="SUPFAM" id="SSF51695">
    <property type="entry name" value="PLC-like phosphodiesterases"/>
    <property type="match status" value="1"/>
</dbReference>
<comment type="similarity">
    <text evidence="1">Belongs to the glycerophosphoryl diester phosphodiesterase family.</text>
</comment>
<dbReference type="PANTHER" id="PTHR43620:SF7">
    <property type="entry name" value="GLYCEROPHOSPHODIESTER PHOSPHODIESTERASE GDPD5-RELATED"/>
    <property type="match status" value="1"/>
</dbReference>
<evidence type="ECO:0000256" key="1">
    <source>
        <dbReference type="ARBA" id="ARBA00007277"/>
    </source>
</evidence>
<dbReference type="GO" id="GO:0006629">
    <property type="term" value="P:lipid metabolic process"/>
    <property type="evidence" value="ECO:0007669"/>
    <property type="project" value="InterPro"/>
</dbReference>
<dbReference type="InterPro" id="IPR017946">
    <property type="entry name" value="PLC-like_Pdiesterase_TIM-brl"/>
</dbReference>
<feature type="domain" description="GP-PDE" evidence="7">
    <location>
        <begin position="20"/>
        <end position="343"/>
    </location>
</feature>
<dbReference type="Gene3D" id="3.20.20.190">
    <property type="entry name" value="Phosphatidylinositol (PI) phosphodiesterase"/>
    <property type="match status" value="1"/>
</dbReference>
<evidence type="ECO:0000256" key="2">
    <source>
        <dbReference type="ARBA" id="ARBA00012247"/>
    </source>
</evidence>
<dbReference type="InterPro" id="IPR030395">
    <property type="entry name" value="GP_PDE_dom"/>
</dbReference>
<evidence type="ECO:0000256" key="6">
    <source>
        <dbReference type="ARBA" id="ARBA00047512"/>
    </source>
</evidence>
<evidence type="ECO:0000259" key="7">
    <source>
        <dbReference type="PROSITE" id="PS51704"/>
    </source>
</evidence>
<dbReference type="PROSITE" id="PS51704">
    <property type="entry name" value="GP_PDE"/>
    <property type="match status" value="1"/>
</dbReference>
<dbReference type="EC" id="3.1.4.46" evidence="2"/>
<dbReference type="EMBL" id="CAEZYQ010000004">
    <property type="protein sequence ID" value="CAB4733750.1"/>
    <property type="molecule type" value="Genomic_DNA"/>
</dbReference>
<dbReference type="PANTHER" id="PTHR43620">
    <property type="entry name" value="GLYCEROPHOSPHORYL DIESTER PHOSPHODIESTERASE"/>
    <property type="match status" value="1"/>
</dbReference>
<comment type="catalytic activity">
    <reaction evidence="6">
        <text>a sn-glycero-3-phosphodiester + H2O = an alcohol + sn-glycerol 3-phosphate + H(+)</text>
        <dbReference type="Rhea" id="RHEA:12969"/>
        <dbReference type="ChEBI" id="CHEBI:15377"/>
        <dbReference type="ChEBI" id="CHEBI:15378"/>
        <dbReference type="ChEBI" id="CHEBI:30879"/>
        <dbReference type="ChEBI" id="CHEBI:57597"/>
        <dbReference type="ChEBI" id="CHEBI:83408"/>
        <dbReference type="EC" id="3.1.4.46"/>
    </reaction>
</comment>
<dbReference type="GO" id="GO:0008889">
    <property type="term" value="F:glycerophosphodiester phosphodiesterase activity"/>
    <property type="evidence" value="ECO:0007669"/>
    <property type="project" value="UniProtKB-EC"/>
</dbReference>
<keyword evidence="3" id="KW-0732">Signal</keyword>
<reference evidence="8" key="1">
    <citation type="submission" date="2020-05" db="EMBL/GenBank/DDBJ databases">
        <authorList>
            <person name="Chiriac C."/>
            <person name="Salcher M."/>
            <person name="Ghai R."/>
            <person name="Kavagutti S V."/>
        </authorList>
    </citation>
    <scope>NUCLEOTIDE SEQUENCE</scope>
</reference>
<name>A0A6J6SFX7_9ZZZZ</name>
<keyword evidence="5" id="KW-0378">Hydrolase</keyword>
<organism evidence="8">
    <name type="scientific">freshwater metagenome</name>
    <dbReference type="NCBI Taxonomy" id="449393"/>
    <lineage>
        <taxon>unclassified sequences</taxon>
        <taxon>metagenomes</taxon>
        <taxon>ecological metagenomes</taxon>
    </lineage>
</organism>
<dbReference type="GO" id="GO:0006071">
    <property type="term" value="P:glycerol metabolic process"/>
    <property type="evidence" value="ECO:0007669"/>
    <property type="project" value="UniProtKB-KW"/>
</dbReference>
<gene>
    <name evidence="8" type="ORF">UFOPK2761_00703</name>
</gene>
<evidence type="ECO:0000256" key="5">
    <source>
        <dbReference type="ARBA" id="ARBA00022801"/>
    </source>
</evidence>
<evidence type="ECO:0000256" key="4">
    <source>
        <dbReference type="ARBA" id="ARBA00022798"/>
    </source>
</evidence>
<dbReference type="Pfam" id="PF03009">
    <property type="entry name" value="GDPD"/>
    <property type="match status" value="1"/>
</dbReference>
<proteinExistence type="inferred from homology"/>
<accession>A0A6J6SFX7</accession>